<evidence type="ECO:0000313" key="14">
    <source>
        <dbReference type="Proteomes" id="UP000534388"/>
    </source>
</evidence>
<dbReference type="InterPro" id="IPR022346">
    <property type="entry name" value="T2SS_GspH"/>
</dbReference>
<keyword evidence="7 11" id="KW-1133">Transmembrane helix</keyword>
<evidence type="ECO:0000256" key="4">
    <source>
        <dbReference type="ARBA" id="ARBA00022481"/>
    </source>
</evidence>
<evidence type="ECO:0000256" key="8">
    <source>
        <dbReference type="ARBA" id="ARBA00023136"/>
    </source>
</evidence>
<dbReference type="GO" id="GO:0015628">
    <property type="term" value="P:protein secretion by the type II secretion system"/>
    <property type="evidence" value="ECO:0007669"/>
    <property type="project" value="InterPro"/>
</dbReference>
<evidence type="ECO:0000256" key="9">
    <source>
        <dbReference type="ARBA" id="ARBA00025772"/>
    </source>
</evidence>
<dbReference type="Proteomes" id="UP000534388">
    <property type="component" value="Unassembled WGS sequence"/>
</dbReference>
<evidence type="ECO:0000256" key="1">
    <source>
        <dbReference type="ARBA" id="ARBA00004377"/>
    </source>
</evidence>
<dbReference type="Gene3D" id="3.55.40.10">
    <property type="entry name" value="minor pseudopilin epsh domain"/>
    <property type="match status" value="1"/>
</dbReference>
<evidence type="ECO:0000256" key="6">
    <source>
        <dbReference type="ARBA" id="ARBA00022692"/>
    </source>
</evidence>
<proteinExistence type="inferred from homology"/>
<dbReference type="PROSITE" id="PS00409">
    <property type="entry name" value="PROKAR_NTER_METHYL"/>
    <property type="match status" value="1"/>
</dbReference>
<feature type="domain" description="General secretion pathway GspH" evidence="12">
    <location>
        <begin position="54"/>
        <end position="152"/>
    </location>
</feature>
<evidence type="ECO:0000256" key="11">
    <source>
        <dbReference type="SAM" id="Phobius"/>
    </source>
</evidence>
<evidence type="ECO:0000313" key="13">
    <source>
        <dbReference type="EMBL" id="MBA5640149.1"/>
    </source>
</evidence>
<reference evidence="13 14" key="1">
    <citation type="submission" date="2020-07" db="EMBL/GenBank/DDBJ databases">
        <title>Novel species isolated from subtropical streams in China.</title>
        <authorList>
            <person name="Lu H."/>
        </authorList>
    </citation>
    <scope>NUCLEOTIDE SEQUENCE [LARGE SCALE GENOMIC DNA]</scope>
    <source>
        <strain evidence="13 14">LX20W</strain>
    </source>
</reference>
<protein>
    <recommendedName>
        <fullName evidence="2">Type II secretion system protein H</fullName>
    </recommendedName>
    <alternativeName>
        <fullName evidence="10">General secretion pathway protein H</fullName>
    </alternativeName>
</protein>
<dbReference type="GO" id="GO:0005886">
    <property type="term" value="C:plasma membrane"/>
    <property type="evidence" value="ECO:0007669"/>
    <property type="project" value="UniProtKB-SubCell"/>
</dbReference>
<dbReference type="NCBIfam" id="TIGR02532">
    <property type="entry name" value="IV_pilin_GFxxxE"/>
    <property type="match status" value="1"/>
</dbReference>
<dbReference type="InterPro" id="IPR045584">
    <property type="entry name" value="Pilin-like"/>
</dbReference>
<dbReference type="Pfam" id="PF12019">
    <property type="entry name" value="GspH"/>
    <property type="match status" value="1"/>
</dbReference>
<evidence type="ECO:0000259" key="12">
    <source>
        <dbReference type="Pfam" id="PF12019"/>
    </source>
</evidence>
<comment type="subcellular location">
    <subcellularLocation>
        <location evidence="1">Cell inner membrane</location>
        <topology evidence="1">Single-pass membrane protein</topology>
    </subcellularLocation>
</comment>
<dbReference type="AlphaFoldDB" id="A0A7W2EWX6"/>
<keyword evidence="14" id="KW-1185">Reference proteome</keyword>
<keyword evidence="4" id="KW-0488">Methylation</keyword>
<accession>A0A7W2EWX6</accession>
<dbReference type="EMBL" id="JACEZT010000026">
    <property type="protein sequence ID" value="MBA5640149.1"/>
    <property type="molecule type" value="Genomic_DNA"/>
</dbReference>
<gene>
    <name evidence="13" type="ORF">H3H37_24095</name>
</gene>
<organism evidence="13 14">
    <name type="scientific">Rugamonas brunnea</name>
    <dbReference type="NCBI Taxonomy" id="2758569"/>
    <lineage>
        <taxon>Bacteria</taxon>
        <taxon>Pseudomonadati</taxon>
        <taxon>Pseudomonadota</taxon>
        <taxon>Betaproteobacteria</taxon>
        <taxon>Burkholderiales</taxon>
        <taxon>Oxalobacteraceae</taxon>
        <taxon>Telluria group</taxon>
        <taxon>Rugamonas</taxon>
    </lineage>
</organism>
<evidence type="ECO:0000256" key="7">
    <source>
        <dbReference type="ARBA" id="ARBA00022989"/>
    </source>
</evidence>
<name>A0A7W2EWX6_9BURK</name>
<keyword evidence="5" id="KW-0997">Cell inner membrane</keyword>
<evidence type="ECO:0000256" key="10">
    <source>
        <dbReference type="ARBA" id="ARBA00030775"/>
    </source>
</evidence>
<comment type="caution">
    <text evidence="13">The sequence shown here is derived from an EMBL/GenBank/DDBJ whole genome shotgun (WGS) entry which is preliminary data.</text>
</comment>
<comment type="similarity">
    <text evidence="9">Belongs to the GSP H family.</text>
</comment>
<keyword evidence="6 11" id="KW-0812">Transmembrane</keyword>
<feature type="transmembrane region" description="Helical" evidence="11">
    <location>
        <begin position="20"/>
        <end position="41"/>
    </location>
</feature>
<dbReference type="InterPro" id="IPR012902">
    <property type="entry name" value="N_methyl_site"/>
</dbReference>
<sequence length="161" mass="16932">MSAVLSMPCRAPARSGGFTLPEVLVTLSVIAVLAGLAAPSFNRMIAVQRSKSIAADLVTVLTRTRSEAIKRNLDVTLLPTGGQWQQGWAIQNPGPAGGFLEQHGGVVNATVIGPDSVVFHPNGRLRGNTTPSFDISTTGNPDHRCVMVDLSGRPYVKQGAC</sequence>
<dbReference type="SUPFAM" id="SSF54523">
    <property type="entry name" value="Pili subunits"/>
    <property type="match status" value="1"/>
</dbReference>
<evidence type="ECO:0000256" key="5">
    <source>
        <dbReference type="ARBA" id="ARBA00022519"/>
    </source>
</evidence>
<keyword evidence="3" id="KW-1003">Cell membrane</keyword>
<dbReference type="GO" id="GO:0015627">
    <property type="term" value="C:type II protein secretion system complex"/>
    <property type="evidence" value="ECO:0007669"/>
    <property type="project" value="InterPro"/>
</dbReference>
<dbReference type="RefSeq" id="WP_182167343.1">
    <property type="nucleotide sequence ID" value="NZ_JACEZT010000026.1"/>
</dbReference>
<dbReference type="Pfam" id="PF07963">
    <property type="entry name" value="N_methyl"/>
    <property type="match status" value="1"/>
</dbReference>
<evidence type="ECO:0000256" key="2">
    <source>
        <dbReference type="ARBA" id="ARBA00021549"/>
    </source>
</evidence>
<evidence type="ECO:0000256" key="3">
    <source>
        <dbReference type="ARBA" id="ARBA00022475"/>
    </source>
</evidence>
<keyword evidence="8 11" id="KW-0472">Membrane</keyword>